<accession>A0A9Q0LV70</accession>
<name>A0A9Q0LV70_ANAIG</name>
<reference evidence="1" key="1">
    <citation type="submission" date="2022-10" db="EMBL/GenBank/DDBJ databases">
        <title>Novel sulphate-reducing endosymbionts in the free-living metamonad Anaeramoeba.</title>
        <authorList>
            <person name="Jerlstrom-Hultqvist J."/>
            <person name="Cepicka I."/>
            <person name="Gallot-Lavallee L."/>
            <person name="Salas-Leiva D."/>
            <person name="Curtis B.A."/>
            <person name="Zahonova K."/>
            <person name="Pipaliya S."/>
            <person name="Dacks J."/>
            <person name="Roger A.J."/>
        </authorList>
    </citation>
    <scope>NUCLEOTIDE SEQUENCE</scope>
    <source>
        <strain evidence="1">BMAN</strain>
    </source>
</reference>
<protein>
    <submittedName>
        <fullName evidence="1">Uncharacterized protein</fullName>
    </submittedName>
</protein>
<dbReference type="AlphaFoldDB" id="A0A9Q0LV70"/>
<comment type="caution">
    <text evidence="1">The sequence shown here is derived from an EMBL/GenBank/DDBJ whole genome shotgun (WGS) entry which is preliminary data.</text>
</comment>
<sequence>MSKNIEIEEKTFLIHYLQKQFSIKLTSSNLPKYESMNKSTLKQEIISLLMQMNRINVDQATRKLDSELFNYFTKRAKDLIEKNQNNIPLVDRILEKQIRSTKGKIQTQNIASLQQIKRILEVKEVKNPRFVIEHLLNFEQYISKSKPKTENEIYKHFISLPKLLLQNEEMQTKLRNLVFPLISEIQFGNENLLFEISAQNSQENKEKNSILQNDLEQNSNENEAFLSYEENEKILREELLRQISRNKKKRKIESNLSN</sequence>
<proteinExistence type="predicted"/>
<evidence type="ECO:0000313" key="2">
    <source>
        <dbReference type="Proteomes" id="UP001149090"/>
    </source>
</evidence>
<gene>
    <name evidence="1" type="ORF">M0811_04805</name>
</gene>
<dbReference type="EMBL" id="JAPDFW010000053">
    <property type="protein sequence ID" value="KAJ5078480.1"/>
    <property type="molecule type" value="Genomic_DNA"/>
</dbReference>
<dbReference type="Proteomes" id="UP001149090">
    <property type="component" value="Unassembled WGS sequence"/>
</dbReference>
<evidence type="ECO:0000313" key="1">
    <source>
        <dbReference type="EMBL" id="KAJ5078480.1"/>
    </source>
</evidence>
<organism evidence="1 2">
    <name type="scientific">Anaeramoeba ignava</name>
    <name type="common">Anaerobic marine amoeba</name>
    <dbReference type="NCBI Taxonomy" id="1746090"/>
    <lineage>
        <taxon>Eukaryota</taxon>
        <taxon>Metamonada</taxon>
        <taxon>Anaeramoebidae</taxon>
        <taxon>Anaeramoeba</taxon>
    </lineage>
</organism>
<keyword evidence="2" id="KW-1185">Reference proteome</keyword>